<reference evidence="2" key="1">
    <citation type="journal article" date="2011" name="PLoS Genet.">
        <title>Genomic analysis of the necrotrophic fungal pathogens Sclerotinia sclerotiorum and Botrytis cinerea.</title>
        <authorList>
            <person name="Amselem J."/>
            <person name="Cuomo C.A."/>
            <person name="van Kan J.A."/>
            <person name="Viaud M."/>
            <person name="Benito E.P."/>
            <person name="Couloux A."/>
            <person name="Coutinho P.M."/>
            <person name="de Vries R.P."/>
            <person name="Dyer P.S."/>
            <person name="Fillinger S."/>
            <person name="Fournier E."/>
            <person name="Gout L."/>
            <person name="Hahn M."/>
            <person name="Kohn L."/>
            <person name="Lapalu N."/>
            <person name="Plummer K.M."/>
            <person name="Pradier J.M."/>
            <person name="Quevillon E."/>
            <person name="Sharon A."/>
            <person name="Simon A."/>
            <person name="ten Have A."/>
            <person name="Tudzynski B."/>
            <person name="Tudzynski P."/>
            <person name="Wincker P."/>
            <person name="Andrew M."/>
            <person name="Anthouard V."/>
            <person name="Beever R.E."/>
            <person name="Beffa R."/>
            <person name="Benoit I."/>
            <person name="Bouzid O."/>
            <person name="Brault B."/>
            <person name="Chen Z."/>
            <person name="Choquer M."/>
            <person name="Collemare J."/>
            <person name="Cotton P."/>
            <person name="Danchin E.G."/>
            <person name="Da Silva C."/>
            <person name="Gautier A."/>
            <person name="Giraud C."/>
            <person name="Giraud T."/>
            <person name="Gonzalez C."/>
            <person name="Grossetete S."/>
            <person name="Guldener U."/>
            <person name="Henrissat B."/>
            <person name="Howlett B.J."/>
            <person name="Kodira C."/>
            <person name="Kretschmer M."/>
            <person name="Lappartient A."/>
            <person name="Leroch M."/>
            <person name="Levis C."/>
            <person name="Mauceli E."/>
            <person name="Neuveglise C."/>
            <person name="Oeser B."/>
            <person name="Pearson M."/>
            <person name="Poulain J."/>
            <person name="Poussereau N."/>
            <person name="Quesneville H."/>
            <person name="Rascle C."/>
            <person name="Schumacher J."/>
            <person name="Segurens B."/>
            <person name="Sexton A."/>
            <person name="Silva E."/>
            <person name="Sirven C."/>
            <person name="Soanes D.M."/>
            <person name="Talbot N.J."/>
            <person name="Templeton M."/>
            <person name="Yandava C."/>
            <person name="Yarden O."/>
            <person name="Zeng Q."/>
            <person name="Rollins J.A."/>
            <person name="Lebrun M.H."/>
            <person name="Dickman M."/>
        </authorList>
    </citation>
    <scope>NUCLEOTIDE SEQUENCE [LARGE SCALE GENOMIC DNA]</scope>
    <source>
        <strain evidence="2">ATCC 18683 / 1980 / Ss-1</strain>
    </source>
</reference>
<dbReference type="Proteomes" id="UP000001312">
    <property type="component" value="Unassembled WGS sequence"/>
</dbReference>
<accession>A7ES33</accession>
<evidence type="ECO:0000313" key="2">
    <source>
        <dbReference type="Proteomes" id="UP000001312"/>
    </source>
</evidence>
<dbReference type="EMBL" id="CH476631">
    <property type="protein sequence ID" value="EDN92275.1"/>
    <property type="molecule type" value="Genomic_DNA"/>
</dbReference>
<dbReference type="AlphaFoldDB" id="A7ES33"/>
<dbReference type="GeneID" id="5486668"/>
<organism evidence="1 2">
    <name type="scientific">Sclerotinia sclerotiorum (strain ATCC 18683 / 1980 / Ss-1)</name>
    <name type="common">White mold</name>
    <name type="synonym">Whetzelinia sclerotiorum</name>
    <dbReference type="NCBI Taxonomy" id="665079"/>
    <lineage>
        <taxon>Eukaryota</taxon>
        <taxon>Fungi</taxon>
        <taxon>Dikarya</taxon>
        <taxon>Ascomycota</taxon>
        <taxon>Pezizomycotina</taxon>
        <taxon>Leotiomycetes</taxon>
        <taxon>Helotiales</taxon>
        <taxon>Sclerotiniaceae</taxon>
        <taxon>Sclerotinia</taxon>
    </lineage>
</organism>
<evidence type="ECO:0000313" key="1">
    <source>
        <dbReference type="EMBL" id="EDN92275.1"/>
    </source>
</evidence>
<protein>
    <submittedName>
        <fullName evidence="1">Uncharacterized protein</fullName>
    </submittedName>
</protein>
<dbReference type="KEGG" id="ssl:SS1G_08138"/>
<name>A7ES33_SCLS1</name>
<keyword evidence="2" id="KW-1185">Reference proteome</keyword>
<dbReference type="RefSeq" id="XP_001590398.1">
    <property type="nucleotide sequence ID" value="XM_001590348.1"/>
</dbReference>
<dbReference type="InParanoid" id="A7ES33"/>
<gene>
    <name evidence="1" type="ORF">SS1G_08138</name>
</gene>
<sequence length="66" mass="7144">MYRLCKTEIRVKLFIAILKCFQGTNPPTPASDLQGLSSNGPGIGGRWGGAMDHFLHPDVDKSIAIC</sequence>
<dbReference type="HOGENOM" id="CLU_2832721_0_0_1"/>
<proteinExistence type="predicted"/>